<feature type="transmembrane region" description="Helical" evidence="8">
    <location>
        <begin position="216"/>
        <end position="236"/>
    </location>
</feature>
<keyword evidence="7 8" id="KW-0472">Membrane</keyword>
<dbReference type="Pfam" id="PF01699">
    <property type="entry name" value="Na_Ca_ex"/>
    <property type="match status" value="2"/>
</dbReference>
<comment type="subcellular location">
    <subcellularLocation>
        <location evidence="1">Endomembrane system</location>
        <topology evidence="1">Multi-pass membrane protein</topology>
    </subcellularLocation>
</comment>
<feature type="transmembrane region" description="Helical" evidence="8">
    <location>
        <begin position="316"/>
        <end position="336"/>
    </location>
</feature>
<dbReference type="GO" id="GO:0006874">
    <property type="term" value="P:intracellular calcium ion homeostasis"/>
    <property type="evidence" value="ECO:0007669"/>
    <property type="project" value="TreeGrafter"/>
</dbReference>
<reference evidence="10" key="1">
    <citation type="submission" date="2021-06" db="EMBL/GenBank/DDBJ databases">
        <authorList>
            <person name="Kallberg Y."/>
            <person name="Tangrot J."/>
            <person name="Rosling A."/>
        </authorList>
    </citation>
    <scope>NUCLEOTIDE SEQUENCE</scope>
    <source>
        <strain evidence="10">MT106</strain>
    </source>
</reference>
<comment type="caution">
    <text evidence="10">The sequence shown here is derived from an EMBL/GenBank/DDBJ whole genome shotgun (WGS) entry which is preliminary data.</text>
</comment>
<evidence type="ECO:0000256" key="7">
    <source>
        <dbReference type="ARBA" id="ARBA00023136"/>
    </source>
</evidence>
<dbReference type="InterPro" id="IPR004837">
    <property type="entry name" value="NaCa_Exmemb"/>
</dbReference>
<evidence type="ECO:0000259" key="9">
    <source>
        <dbReference type="Pfam" id="PF01699"/>
    </source>
</evidence>
<dbReference type="GO" id="GO:0012505">
    <property type="term" value="C:endomembrane system"/>
    <property type="evidence" value="ECO:0007669"/>
    <property type="project" value="UniProtKB-SubCell"/>
</dbReference>
<evidence type="ECO:0000256" key="3">
    <source>
        <dbReference type="ARBA" id="ARBA00022448"/>
    </source>
</evidence>
<dbReference type="PANTHER" id="PTHR31503:SF22">
    <property type="entry name" value="VACUOLAR CALCIUM ION TRANSPORTER"/>
    <property type="match status" value="1"/>
</dbReference>
<organism evidence="10 11">
    <name type="scientific">Ambispora gerdemannii</name>
    <dbReference type="NCBI Taxonomy" id="144530"/>
    <lineage>
        <taxon>Eukaryota</taxon>
        <taxon>Fungi</taxon>
        <taxon>Fungi incertae sedis</taxon>
        <taxon>Mucoromycota</taxon>
        <taxon>Glomeromycotina</taxon>
        <taxon>Glomeromycetes</taxon>
        <taxon>Archaeosporales</taxon>
        <taxon>Ambisporaceae</taxon>
        <taxon>Ambispora</taxon>
    </lineage>
</organism>
<protein>
    <submittedName>
        <fullName evidence="10">13270_t:CDS:1</fullName>
    </submittedName>
</protein>
<dbReference type="Proteomes" id="UP000789831">
    <property type="component" value="Unassembled WGS sequence"/>
</dbReference>
<dbReference type="OrthoDB" id="1699231at2759"/>
<feature type="transmembrane region" description="Helical" evidence="8">
    <location>
        <begin position="185"/>
        <end position="204"/>
    </location>
</feature>
<evidence type="ECO:0000313" key="10">
    <source>
        <dbReference type="EMBL" id="CAG8556705.1"/>
    </source>
</evidence>
<feature type="transmembrane region" description="Helical" evidence="8">
    <location>
        <begin position="289"/>
        <end position="309"/>
    </location>
</feature>
<keyword evidence="5 8" id="KW-1133">Transmembrane helix</keyword>
<evidence type="ECO:0000256" key="8">
    <source>
        <dbReference type="SAM" id="Phobius"/>
    </source>
</evidence>
<dbReference type="InterPro" id="IPR004713">
    <property type="entry name" value="CaH_exchang"/>
</dbReference>
<dbReference type="PANTHER" id="PTHR31503">
    <property type="entry name" value="VACUOLAR CALCIUM ION TRANSPORTER"/>
    <property type="match status" value="1"/>
</dbReference>
<dbReference type="GO" id="GO:0015369">
    <property type="term" value="F:calcium:proton antiporter activity"/>
    <property type="evidence" value="ECO:0007669"/>
    <property type="project" value="TreeGrafter"/>
</dbReference>
<dbReference type="AlphaFoldDB" id="A0A9N9FRI4"/>
<accession>A0A9N9FRI4</accession>
<keyword evidence="4 8" id="KW-0812">Transmembrane</keyword>
<evidence type="ECO:0000256" key="2">
    <source>
        <dbReference type="ARBA" id="ARBA00008170"/>
    </source>
</evidence>
<evidence type="ECO:0000256" key="5">
    <source>
        <dbReference type="ARBA" id="ARBA00022989"/>
    </source>
</evidence>
<sequence>MADLDKTESESIIIIDDVDLSTKEIKTQKSDFNPNVDIQIQLTETLGGFFHVTFGNSVDFILATITLKQGEIGMVHSYLFGSIISSLLLILGLKCLIFGIKVRDLPYPDTTAKVDASLMTLSSSLLVVFGALMHNSNSATILKFSRCAALLMPLIYVFYLIFKLKTHRYLYIKIYEQPKKQNNKPFSLPLVFLFLIILVVLSGLSADMLVNSIEGLVKVSVMSRSFIGLFLLPIVAKVPEIHSVKECYFGKQKFPEAICEVSDTCVQISLFIAPFLVILGWIIGKPMTLAFNLVETIALFLSVYLTSILVQGKSNWLTGVLRLAIFAIMGMVFFSFTDINAN</sequence>
<evidence type="ECO:0000256" key="6">
    <source>
        <dbReference type="ARBA" id="ARBA00023065"/>
    </source>
</evidence>
<keyword evidence="6" id="KW-0406">Ion transport</keyword>
<feature type="transmembrane region" description="Helical" evidence="8">
    <location>
        <begin position="144"/>
        <end position="164"/>
    </location>
</feature>
<dbReference type="EMBL" id="CAJVPL010001169">
    <property type="protein sequence ID" value="CAG8556705.1"/>
    <property type="molecule type" value="Genomic_DNA"/>
</dbReference>
<feature type="transmembrane region" description="Helical" evidence="8">
    <location>
        <begin position="78"/>
        <end position="100"/>
    </location>
</feature>
<gene>
    <name evidence="10" type="ORF">AGERDE_LOCUS6946</name>
</gene>
<dbReference type="GO" id="GO:0000329">
    <property type="term" value="C:fungal-type vacuole membrane"/>
    <property type="evidence" value="ECO:0007669"/>
    <property type="project" value="TreeGrafter"/>
</dbReference>
<feature type="transmembrane region" description="Helical" evidence="8">
    <location>
        <begin position="257"/>
        <end position="283"/>
    </location>
</feature>
<keyword evidence="11" id="KW-1185">Reference proteome</keyword>
<evidence type="ECO:0000256" key="1">
    <source>
        <dbReference type="ARBA" id="ARBA00004127"/>
    </source>
</evidence>
<evidence type="ECO:0000313" key="11">
    <source>
        <dbReference type="Proteomes" id="UP000789831"/>
    </source>
</evidence>
<feature type="domain" description="Sodium/calcium exchanger membrane region" evidence="9">
    <location>
        <begin position="44"/>
        <end position="164"/>
    </location>
</feature>
<dbReference type="InterPro" id="IPR044880">
    <property type="entry name" value="NCX_ion-bd_dom_sf"/>
</dbReference>
<dbReference type="Gene3D" id="1.20.1420.30">
    <property type="entry name" value="NCX, central ion-binding region"/>
    <property type="match status" value="1"/>
</dbReference>
<keyword evidence="3" id="KW-0813">Transport</keyword>
<name>A0A9N9FRI4_9GLOM</name>
<feature type="domain" description="Sodium/calcium exchanger membrane region" evidence="9">
    <location>
        <begin position="192"/>
        <end position="329"/>
    </location>
</feature>
<proteinExistence type="inferred from homology"/>
<comment type="similarity">
    <text evidence="2">Belongs to the Ca(2+):cation antiporter (CaCA) (TC 2.A.19) family.</text>
</comment>
<evidence type="ECO:0000256" key="4">
    <source>
        <dbReference type="ARBA" id="ARBA00022692"/>
    </source>
</evidence>